<dbReference type="GO" id="GO:0015627">
    <property type="term" value="C:type II protein secretion system complex"/>
    <property type="evidence" value="ECO:0007669"/>
    <property type="project" value="TreeGrafter"/>
</dbReference>
<evidence type="ECO:0000313" key="4">
    <source>
        <dbReference type="EMBL" id="VFJ47754.1"/>
    </source>
</evidence>
<dbReference type="GO" id="GO:0009306">
    <property type="term" value="P:protein secretion"/>
    <property type="evidence" value="ECO:0007669"/>
    <property type="project" value="InterPro"/>
</dbReference>
<dbReference type="PRINTS" id="PR00811">
    <property type="entry name" value="BCTERIALGSPD"/>
</dbReference>
<comment type="similarity">
    <text evidence="1">Belongs to the bacterial secretin family.</text>
</comment>
<sequence length="633" mass="69158">MGFRPLLDLSTPMRFLSRVIPMPCEPHAKVGSCFITRRKLTRKRSLQGINEHFEEVFNAVRGCEATFAYSSWKNEDTEEASATIRGIEASGFAERAVFGFVFLIISLLSVLTTACVTLPAFPQAPSSGHIREGKDTGTAPAKTSAPGFSVKTQTPPVPAPLPETYTIVVNEVPVKDLLFSLARDAAIDVDIHPGIEGVVTVSAVEQTLPEILARIENQAPVRHVFRGKTLVVMPDTPFLKIYRVDYVNMARISSSEVRTSTKIATSSGALAGSGGGNASDTLVTNASGNQFWETLTRNILAILNPGPGQNQEGSDYTSSVIVNAETGLITVRATAKQHQDIGAFIGQVMSNARRQVLIEATIVEVELNNRYQAGIDWETFTNGAGLRAKQAVLGAFPLHLSTENTTGLALHYADGPVGSEGRDLSLTVKLLRQFGRARVLSSPKIMTLNNQTALLKVVDNEIYFELEVEEKEDDETNTVDLTIKSKVKTVPVGILMNVTPQINDRDFVTLNVRPTITRIKEYREDPGVAIISSRLADSGISSKVPVVQVRETESVLEVKSRQIAVIGGLMQDRMEKDTDSVPLLSGLPGVGKLFQFRHRNFVKTELVIFLRPTVIREASVETDLSGFRRFLPE</sequence>
<dbReference type="InterPro" id="IPR001775">
    <property type="entry name" value="GspD/PilQ"/>
</dbReference>
<evidence type="ECO:0000256" key="1">
    <source>
        <dbReference type="RuleBase" id="RU004003"/>
    </source>
</evidence>
<reference evidence="4" key="1">
    <citation type="submission" date="2019-02" db="EMBL/GenBank/DDBJ databases">
        <authorList>
            <person name="Gruber-Vodicka R. H."/>
            <person name="Seah K. B. B."/>
        </authorList>
    </citation>
    <scope>NUCLEOTIDE SEQUENCE</scope>
    <source>
        <strain evidence="4">BECK_DK161</strain>
    </source>
</reference>
<evidence type="ECO:0000259" key="3">
    <source>
        <dbReference type="Pfam" id="PF00263"/>
    </source>
</evidence>
<dbReference type="PANTHER" id="PTHR30332:SF17">
    <property type="entry name" value="TYPE IV PILIATION SYSTEM PROTEIN DR_0774-RELATED"/>
    <property type="match status" value="1"/>
</dbReference>
<evidence type="ECO:0000256" key="2">
    <source>
        <dbReference type="SAM" id="MobiDB-lite"/>
    </source>
</evidence>
<feature type="domain" description="Type II/III secretion system secretin-like" evidence="3">
    <location>
        <begin position="431"/>
        <end position="616"/>
    </location>
</feature>
<name>A0A450S759_9GAMM</name>
<dbReference type="InterPro" id="IPR004846">
    <property type="entry name" value="T2SS/T3SS_dom"/>
</dbReference>
<dbReference type="InterPro" id="IPR050810">
    <property type="entry name" value="Bact_Secretion_Sys_Channel"/>
</dbReference>
<proteinExistence type="inferred from homology"/>
<feature type="region of interest" description="Disordered" evidence="2">
    <location>
        <begin position="126"/>
        <end position="155"/>
    </location>
</feature>
<dbReference type="InterPro" id="IPR013358">
    <property type="entry name" value="Pilus_biogenesis_MshL"/>
</dbReference>
<dbReference type="PANTHER" id="PTHR30332">
    <property type="entry name" value="PROBABLE GENERAL SECRETION PATHWAY PROTEIN D"/>
    <property type="match status" value="1"/>
</dbReference>
<dbReference type="EMBL" id="CAADEY010000019">
    <property type="protein sequence ID" value="VFJ47754.1"/>
    <property type="molecule type" value="Genomic_DNA"/>
</dbReference>
<gene>
    <name evidence="4" type="ORF">BECKDK2373C_GA0170839_101922</name>
</gene>
<dbReference type="Gene3D" id="3.55.50.30">
    <property type="match status" value="1"/>
</dbReference>
<dbReference type="Pfam" id="PF00263">
    <property type="entry name" value="Secretin"/>
    <property type="match status" value="1"/>
</dbReference>
<accession>A0A450S759</accession>
<organism evidence="4">
    <name type="scientific">Candidatus Kentrum sp. DK</name>
    <dbReference type="NCBI Taxonomy" id="2126562"/>
    <lineage>
        <taxon>Bacteria</taxon>
        <taxon>Pseudomonadati</taxon>
        <taxon>Pseudomonadota</taxon>
        <taxon>Gammaproteobacteria</taxon>
        <taxon>Candidatus Kentrum</taxon>
    </lineage>
</organism>
<protein>
    <submittedName>
        <fullName evidence="4">General secretion pathway protein D</fullName>
    </submittedName>
</protein>
<dbReference type="AlphaFoldDB" id="A0A450S759"/>
<dbReference type="NCBIfam" id="TIGR02519">
    <property type="entry name" value="pilus_MshL"/>
    <property type="match status" value="1"/>
</dbReference>